<dbReference type="Gene3D" id="3.30.70.100">
    <property type="match status" value="1"/>
</dbReference>
<dbReference type="Proteomes" id="UP000249056">
    <property type="component" value="Unassembled WGS sequence"/>
</dbReference>
<dbReference type="OrthoDB" id="3830579at2759"/>
<protein>
    <submittedName>
        <fullName evidence="2">Uncharacterized protein</fullName>
    </submittedName>
</protein>
<comment type="caution">
    <text evidence="2">The sequence shown here is derived from an EMBL/GenBank/DDBJ whole genome shotgun (WGS) entry which is preliminary data.</text>
</comment>
<feature type="transmembrane region" description="Helical" evidence="1">
    <location>
        <begin position="39"/>
        <end position="55"/>
    </location>
</feature>
<sequence length="226" mass="25611">MSITERVILSVKGGVDEWKDALKVMLQTLKARDGYLRTRYFPSIIYLFIIVLRLYELARLLTSRGVLETGDTLVGRRPKSSPLRWGPHSEDQQTLEILIVWEPIEAPIKFQASPAFQDMLYQIAPVLAAAPKIIVIEFKPYAPKEVIDAHLVHMLTIEQGAASEDDLRDEVTKFKDLEGCTGVASGISSDDVDGKEKSLLRLWGGIAWKQVRRLRLLWLVKLRAIM</sequence>
<name>A0A395IMJ3_9HELO</name>
<keyword evidence="1" id="KW-0812">Transmembrane</keyword>
<keyword evidence="1" id="KW-0472">Membrane</keyword>
<organism evidence="2 3">
    <name type="scientific">Monilinia fructigena</name>
    <dbReference type="NCBI Taxonomy" id="38457"/>
    <lineage>
        <taxon>Eukaryota</taxon>
        <taxon>Fungi</taxon>
        <taxon>Dikarya</taxon>
        <taxon>Ascomycota</taxon>
        <taxon>Pezizomycotina</taxon>
        <taxon>Leotiomycetes</taxon>
        <taxon>Helotiales</taxon>
        <taxon>Sclerotiniaceae</taxon>
        <taxon>Monilinia</taxon>
    </lineage>
</organism>
<proteinExistence type="predicted"/>
<dbReference type="EMBL" id="QKRW01000030">
    <property type="protein sequence ID" value="RAL61522.1"/>
    <property type="molecule type" value="Genomic_DNA"/>
</dbReference>
<accession>A0A395IMJ3</accession>
<dbReference type="AlphaFoldDB" id="A0A395IMJ3"/>
<reference evidence="2 3" key="1">
    <citation type="submission" date="2018-06" db="EMBL/GenBank/DDBJ databases">
        <title>Genome Sequence of the Brown Rot Fungal Pathogen Monilinia fructigena.</title>
        <authorList>
            <person name="Landi L."/>
            <person name="De Miccolis Angelini R.M."/>
            <person name="Pollastro S."/>
            <person name="Abate D."/>
            <person name="Faretra F."/>
            <person name="Romanazzi G."/>
        </authorList>
    </citation>
    <scope>NUCLEOTIDE SEQUENCE [LARGE SCALE GENOMIC DNA]</scope>
    <source>
        <strain evidence="2 3">Mfrg269</strain>
    </source>
</reference>
<evidence type="ECO:0000256" key="1">
    <source>
        <dbReference type="SAM" id="Phobius"/>
    </source>
</evidence>
<keyword evidence="1" id="KW-1133">Transmembrane helix</keyword>
<evidence type="ECO:0000313" key="2">
    <source>
        <dbReference type="EMBL" id="RAL61522.1"/>
    </source>
</evidence>
<keyword evidence="3" id="KW-1185">Reference proteome</keyword>
<evidence type="ECO:0000313" key="3">
    <source>
        <dbReference type="Proteomes" id="UP000249056"/>
    </source>
</evidence>
<gene>
    <name evidence="2" type="ORF">DID88_009561</name>
</gene>